<name>A0A3N2D9K6_9MICO</name>
<evidence type="ECO:0008006" key="4">
    <source>
        <dbReference type="Google" id="ProtNLM"/>
    </source>
</evidence>
<organism evidence="2 3">
    <name type="scientific">Salana multivorans</name>
    <dbReference type="NCBI Taxonomy" id="120377"/>
    <lineage>
        <taxon>Bacteria</taxon>
        <taxon>Bacillati</taxon>
        <taxon>Actinomycetota</taxon>
        <taxon>Actinomycetes</taxon>
        <taxon>Micrococcales</taxon>
        <taxon>Beutenbergiaceae</taxon>
        <taxon>Salana</taxon>
    </lineage>
</organism>
<gene>
    <name evidence="2" type="ORF">EDD28_1060</name>
</gene>
<keyword evidence="1" id="KW-0472">Membrane</keyword>
<dbReference type="InterPro" id="IPR043739">
    <property type="entry name" value="DUF5684"/>
</dbReference>
<evidence type="ECO:0000313" key="3">
    <source>
        <dbReference type="Proteomes" id="UP000275356"/>
    </source>
</evidence>
<accession>A0A3N2D9K6</accession>
<comment type="caution">
    <text evidence="2">The sequence shown here is derived from an EMBL/GenBank/DDBJ whole genome shotgun (WGS) entry which is preliminary data.</text>
</comment>
<keyword evidence="1" id="KW-1133">Transmembrane helix</keyword>
<feature type="transmembrane region" description="Helical" evidence="1">
    <location>
        <begin position="68"/>
        <end position="86"/>
    </location>
</feature>
<evidence type="ECO:0000313" key="2">
    <source>
        <dbReference type="EMBL" id="ROR96475.1"/>
    </source>
</evidence>
<keyword evidence="3" id="KW-1185">Reference proteome</keyword>
<feature type="transmembrane region" description="Helical" evidence="1">
    <location>
        <begin position="18"/>
        <end position="37"/>
    </location>
</feature>
<dbReference type="AlphaFoldDB" id="A0A3N2D9K6"/>
<reference evidence="2 3" key="1">
    <citation type="submission" date="2018-11" db="EMBL/GenBank/DDBJ databases">
        <title>Sequencing the genomes of 1000 actinobacteria strains.</title>
        <authorList>
            <person name="Klenk H.-P."/>
        </authorList>
    </citation>
    <scope>NUCLEOTIDE SEQUENCE [LARGE SCALE GENOMIC DNA]</scope>
    <source>
        <strain evidence="2 3">DSM 13521</strain>
    </source>
</reference>
<evidence type="ECO:0000256" key="1">
    <source>
        <dbReference type="SAM" id="Phobius"/>
    </source>
</evidence>
<dbReference type="EMBL" id="RKHQ01000001">
    <property type="protein sequence ID" value="ROR96475.1"/>
    <property type="molecule type" value="Genomic_DNA"/>
</dbReference>
<proteinExistence type="predicted"/>
<dbReference type="Proteomes" id="UP000275356">
    <property type="component" value="Unassembled WGS sequence"/>
</dbReference>
<feature type="transmembrane region" description="Helical" evidence="1">
    <location>
        <begin position="44"/>
        <end position="62"/>
    </location>
</feature>
<dbReference type="Pfam" id="PF18936">
    <property type="entry name" value="DUF5684"/>
    <property type="match status" value="1"/>
</dbReference>
<keyword evidence="1" id="KW-0812">Transmembrane</keyword>
<protein>
    <recommendedName>
        <fullName evidence="4">Signal peptidase I</fullName>
    </recommendedName>
</protein>
<feature type="transmembrane region" description="Helical" evidence="1">
    <location>
        <begin position="98"/>
        <end position="116"/>
    </location>
</feature>
<sequence>MTLAGSTDPADLAANPTYWGGGLIWYVIEAFFLMKVFQKADLPAWYAWVPFVNLWGIVRLAGRGVGTFILLFVPLVNIVVWIIVALRMGRAFGKEGVFSFFLLAWFHIIGVVVIALDDSRYAPRGLTPAEDPRFR</sequence>